<accession>A0A5B7SRH3</accession>
<dbReference type="SUPFAM" id="SSF55874">
    <property type="entry name" value="ATPase domain of HSP90 chaperone/DNA topoisomerase II/histidine kinase"/>
    <property type="match status" value="1"/>
</dbReference>
<keyword evidence="4" id="KW-0808">Transferase</keyword>
<dbReference type="InterPro" id="IPR003594">
    <property type="entry name" value="HATPase_dom"/>
</dbReference>
<dbReference type="PANTHER" id="PTHR43304">
    <property type="entry name" value="PHYTOCHROME-LIKE PROTEIN CPH1"/>
    <property type="match status" value="1"/>
</dbReference>
<feature type="domain" description="Histidine kinase" evidence="6">
    <location>
        <begin position="403"/>
        <end position="615"/>
    </location>
</feature>
<sequence>MIPSPKTVRNTSLLQQLPTSIALLDTDFRLIDASRHWMEKFGLQSSDIKGKTIFEIFPRLSNDWKTRLEYAMDGLKDIQIMDRVKTSKQISENFIWNLNPWKDGYGNEIGVVITVKEVPKTKELQLELKRTKNLLDQKGKIARIGSWDYSVITDELFLAPAVREIFNVNNNSKITLDMATGFYRQGESRRCIQEAIQNAIHNGLPWNENLELLQRDGKRIWVNTIGRPKFKDGKCTRIIGTVQDITEKMNSDTTKVVQTIGSNFEDFFDFSPVGMVITDYKSGKILNCNEALSSITGYTKEQMTGKFFPRFVNLSAAGGKSKIAKCLNEKGSFKIDRVVLGTESGENIIISIKSKLLTNSLNETQVLSVVQDVSPVNHQIKNLKTRISEFEISQEKLVNFAHMVSHNLKGHATNFSLLLGFLKQETNERERNKVVSVLCEGAEHLTDTIKGLREIVSIRNNERCKKEAITLNDAIYKTEQRLAGLVKRQSVKIVNEIPDSLKVKAVPVYLDSILGNCMSNAIRYRKKFKAPVLVLSATVQGKYTVLSIEDNGIGIDMAKDEEKLFALYKTLNNEGDSQGMGLYLTKYQMDLMKGKIEVESAIGEGATFKFYFPNN</sequence>
<dbReference type="Gene3D" id="3.30.450.20">
    <property type="entry name" value="PAS domain"/>
    <property type="match status" value="3"/>
</dbReference>
<dbReference type="SMART" id="SM00091">
    <property type="entry name" value="PAS"/>
    <property type="match status" value="2"/>
</dbReference>
<comment type="catalytic activity">
    <reaction evidence="1">
        <text>ATP + protein L-histidine = ADP + protein N-phospho-L-histidine.</text>
        <dbReference type="EC" id="2.7.13.3"/>
    </reaction>
</comment>
<dbReference type="CDD" id="cd00130">
    <property type="entry name" value="PAS"/>
    <property type="match status" value="2"/>
</dbReference>
<evidence type="ECO:0000259" key="7">
    <source>
        <dbReference type="PROSITE" id="PS50112"/>
    </source>
</evidence>
<protein>
    <recommendedName>
        <fullName evidence="2">histidine kinase</fullName>
        <ecNumber evidence="2">2.7.13.3</ecNumber>
    </recommendedName>
</protein>
<dbReference type="RefSeq" id="WP_138853624.1">
    <property type="nucleotide sequence ID" value="NZ_CP040710.1"/>
</dbReference>
<dbReference type="Pfam" id="PF13426">
    <property type="entry name" value="PAS_9"/>
    <property type="match status" value="2"/>
</dbReference>
<evidence type="ECO:0000313" key="8">
    <source>
        <dbReference type="EMBL" id="QCX01285.1"/>
    </source>
</evidence>
<keyword evidence="3" id="KW-0597">Phosphoprotein</keyword>
<evidence type="ECO:0000256" key="1">
    <source>
        <dbReference type="ARBA" id="ARBA00000085"/>
    </source>
</evidence>
<dbReference type="InterPro" id="IPR005467">
    <property type="entry name" value="His_kinase_dom"/>
</dbReference>
<dbReference type="EMBL" id="CP040710">
    <property type="protein sequence ID" value="QCX01285.1"/>
    <property type="molecule type" value="Genomic_DNA"/>
</dbReference>
<dbReference type="InterPro" id="IPR035965">
    <property type="entry name" value="PAS-like_dom_sf"/>
</dbReference>
<evidence type="ECO:0000256" key="2">
    <source>
        <dbReference type="ARBA" id="ARBA00012438"/>
    </source>
</evidence>
<dbReference type="PRINTS" id="PR00344">
    <property type="entry name" value="BCTRLSENSOR"/>
</dbReference>
<dbReference type="PANTHER" id="PTHR43304:SF1">
    <property type="entry name" value="PAC DOMAIN-CONTAINING PROTEIN"/>
    <property type="match status" value="1"/>
</dbReference>
<dbReference type="InterPro" id="IPR036890">
    <property type="entry name" value="HATPase_C_sf"/>
</dbReference>
<keyword evidence="5" id="KW-0418">Kinase</keyword>
<dbReference type="InterPro" id="IPR052162">
    <property type="entry name" value="Sensor_kinase/Photoreceptor"/>
</dbReference>
<keyword evidence="9" id="KW-1185">Reference proteome</keyword>
<name>A0A5B7SRH3_9FLAO</name>
<dbReference type="Gene3D" id="3.30.565.10">
    <property type="entry name" value="Histidine kinase-like ATPase, C-terminal domain"/>
    <property type="match status" value="1"/>
</dbReference>
<dbReference type="GO" id="GO:0004673">
    <property type="term" value="F:protein histidine kinase activity"/>
    <property type="evidence" value="ECO:0007669"/>
    <property type="project" value="UniProtKB-EC"/>
</dbReference>
<gene>
    <name evidence="8" type="ORF">FGM00_14635</name>
</gene>
<dbReference type="InterPro" id="IPR013656">
    <property type="entry name" value="PAS_4"/>
</dbReference>
<dbReference type="Pfam" id="PF08448">
    <property type="entry name" value="PAS_4"/>
    <property type="match status" value="1"/>
</dbReference>
<dbReference type="SMART" id="SM00387">
    <property type="entry name" value="HATPase_c"/>
    <property type="match status" value="1"/>
</dbReference>
<evidence type="ECO:0000256" key="5">
    <source>
        <dbReference type="ARBA" id="ARBA00022777"/>
    </source>
</evidence>
<dbReference type="KEGG" id="asag:FGM00_14635"/>
<evidence type="ECO:0000256" key="4">
    <source>
        <dbReference type="ARBA" id="ARBA00022679"/>
    </source>
</evidence>
<evidence type="ECO:0000259" key="6">
    <source>
        <dbReference type="PROSITE" id="PS50109"/>
    </source>
</evidence>
<dbReference type="PROSITE" id="PS50109">
    <property type="entry name" value="HIS_KIN"/>
    <property type="match status" value="1"/>
</dbReference>
<dbReference type="InterPro" id="IPR000014">
    <property type="entry name" value="PAS"/>
</dbReference>
<dbReference type="EC" id="2.7.13.3" evidence="2"/>
<reference evidence="8 9" key="1">
    <citation type="submission" date="2019-05" db="EMBL/GenBank/DDBJ databases">
        <title>Genome sequencing of F202Z8.</title>
        <authorList>
            <person name="Kwon Y.M."/>
        </authorList>
    </citation>
    <scope>NUCLEOTIDE SEQUENCE [LARGE SCALE GENOMIC DNA]</scope>
    <source>
        <strain evidence="8 9">F202Z8</strain>
    </source>
</reference>
<dbReference type="NCBIfam" id="TIGR00229">
    <property type="entry name" value="sensory_box"/>
    <property type="match status" value="3"/>
</dbReference>
<feature type="domain" description="PAS" evidence="7">
    <location>
        <begin position="260"/>
        <end position="306"/>
    </location>
</feature>
<dbReference type="PROSITE" id="PS50112">
    <property type="entry name" value="PAS"/>
    <property type="match status" value="1"/>
</dbReference>
<dbReference type="InterPro" id="IPR004358">
    <property type="entry name" value="Sig_transdc_His_kin-like_C"/>
</dbReference>
<organism evidence="8 9">
    <name type="scientific">Aggregatimonas sangjinii</name>
    <dbReference type="NCBI Taxonomy" id="2583587"/>
    <lineage>
        <taxon>Bacteria</taxon>
        <taxon>Pseudomonadati</taxon>
        <taxon>Bacteroidota</taxon>
        <taxon>Flavobacteriia</taxon>
        <taxon>Flavobacteriales</taxon>
        <taxon>Flavobacteriaceae</taxon>
        <taxon>Aggregatimonas</taxon>
    </lineage>
</organism>
<dbReference type="OrthoDB" id="5522855at2"/>
<dbReference type="Pfam" id="PF02518">
    <property type="entry name" value="HATPase_c"/>
    <property type="match status" value="1"/>
</dbReference>
<dbReference type="Proteomes" id="UP000310017">
    <property type="component" value="Chromosome"/>
</dbReference>
<evidence type="ECO:0000256" key="3">
    <source>
        <dbReference type="ARBA" id="ARBA00022553"/>
    </source>
</evidence>
<dbReference type="AlphaFoldDB" id="A0A5B7SRH3"/>
<proteinExistence type="predicted"/>
<dbReference type="SUPFAM" id="SSF55785">
    <property type="entry name" value="PYP-like sensor domain (PAS domain)"/>
    <property type="match status" value="2"/>
</dbReference>
<evidence type="ECO:0000313" key="9">
    <source>
        <dbReference type="Proteomes" id="UP000310017"/>
    </source>
</evidence>